<organism evidence="1 2">
    <name type="scientific">Saccoglossus kowalevskii</name>
    <name type="common">Acorn worm</name>
    <dbReference type="NCBI Taxonomy" id="10224"/>
    <lineage>
        <taxon>Eukaryota</taxon>
        <taxon>Metazoa</taxon>
        <taxon>Hemichordata</taxon>
        <taxon>Enteropneusta</taxon>
        <taxon>Harrimaniidae</taxon>
        <taxon>Saccoglossus</taxon>
    </lineage>
</organism>
<proteinExistence type="predicted"/>
<protein>
    <submittedName>
        <fullName evidence="2">Uncharacterized protein LOC102803620</fullName>
    </submittedName>
</protein>
<keyword evidence="1" id="KW-1185">Reference proteome</keyword>
<evidence type="ECO:0000313" key="1">
    <source>
        <dbReference type="Proteomes" id="UP000694865"/>
    </source>
</evidence>
<sequence>MEIYNIGWDEIKATSGTSNYAFFASISDTSDLQDDNATVVQYDVDVKDAYDLTVGIPSFESITIRELKADIIFPSEDCYMYQYICMTVSAPKAAAYIDGNLTNSHYCLPFGDVEDGYGGNSPCSGSAVKFSIVLLLTAVLMSLFG</sequence>
<reference evidence="2" key="1">
    <citation type="submission" date="2025-08" db="UniProtKB">
        <authorList>
            <consortium name="RefSeq"/>
        </authorList>
    </citation>
    <scope>IDENTIFICATION</scope>
    <source>
        <tissue evidence="2">Testes</tissue>
    </source>
</reference>
<accession>A0ABM0MJD0</accession>
<dbReference type="GeneID" id="102803620"/>
<gene>
    <name evidence="2" type="primary">LOC102803620</name>
</gene>
<dbReference type="RefSeq" id="XP_006820121.1">
    <property type="nucleotide sequence ID" value="XM_006820058.1"/>
</dbReference>
<name>A0ABM0MJD0_SACKO</name>
<dbReference type="Proteomes" id="UP000694865">
    <property type="component" value="Unplaced"/>
</dbReference>
<evidence type="ECO:0000313" key="2">
    <source>
        <dbReference type="RefSeq" id="XP_006820121.1"/>
    </source>
</evidence>